<keyword evidence="1" id="KW-0812">Transmembrane</keyword>
<organism evidence="2 3">
    <name type="scientific">Asbolus verrucosus</name>
    <name type="common">Desert ironclad beetle</name>
    <dbReference type="NCBI Taxonomy" id="1661398"/>
    <lineage>
        <taxon>Eukaryota</taxon>
        <taxon>Metazoa</taxon>
        <taxon>Ecdysozoa</taxon>
        <taxon>Arthropoda</taxon>
        <taxon>Hexapoda</taxon>
        <taxon>Insecta</taxon>
        <taxon>Pterygota</taxon>
        <taxon>Neoptera</taxon>
        <taxon>Endopterygota</taxon>
        <taxon>Coleoptera</taxon>
        <taxon>Polyphaga</taxon>
        <taxon>Cucujiformia</taxon>
        <taxon>Tenebrionidae</taxon>
        <taxon>Pimeliinae</taxon>
        <taxon>Asbolus</taxon>
    </lineage>
</organism>
<evidence type="ECO:0000313" key="2">
    <source>
        <dbReference type="EMBL" id="RZC37487.1"/>
    </source>
</evidence>
<keyword evidence="1" id="KW-1133">Transmembrane helix</keyword>
<accession>A0A482VYY7</accession>
<feature type="non-terminal residue" evidence="2">
    <location>
        <position position="1"/>
    </location>
</feature>
<gene>
    <name evidence="2" type="ORF">BDFB_009340</name>
</gene>
<reference evidence="2 3" key="1">
    <citation type="submission" date="2017-03" db="EMBL/GenBank/DDBJ databases">
        <title>Genome of the blue death feigning beetle - Asbolus verrucosus.</title>
        <authorList>
            <person name="Rider S.D."/>
        </authorList>
    </citation>
    <scope>NUCLEOTIDE SEQUENCE [LARGE SCALE GENOMIC DNA]</scope>
    <source>
        <strain evidence="2">Butters</strain>
        <tissue evidence="2">Head and leg muscle</tissue>
    </source>
</reference>
<dbReference type="PANTHER" id="PTHR47326">
    <property type="entry name" value="TRANSPOSABLE ELEMENT TC3 TRANSPOSASE-LIKE PROTEIN"/>
    <property type="match status" value="1"/>
</dbReference>
<dbReference type="EMBL" id="QDEB01052348">
    <property type="protein sequence ID" value="RZC37487.1"/>
    <property type="molecule type" value="Genomic_DNA"/>
</dbReference>
<evidence type="ECO:0000256" key="1">
    <source>
        <dbReference type="SAM" id="Phobius"/>
    </source>
</evidence>
<keyword evidence="3" id="KW-1185">Reference proteome</keyword>
<evidence type="ECO:0000313" key="3">
    <source>
        <dbReference type="Proteomes" id="UP000292052"/>
    </source>
</evidence>
<dbReference type="AlphaFoldDB" id="A0A482VYY7"/>
<keyword evidence="1" id="KW-0472">Membrane</keyword>
<sequence>YKGKSKWFLFVENVAGIFVMLSSFMLNVFRIGRDRSLRFSPQGLIIPTSVHEKYLTIPECPKAVWRILKHHKYHPYHVSLHQDLHGTDFQNHLKFCQWAREQIQMNPNFFRSVLIPDESTFTNHGHIDITFKSYTGRVRLSISVLGLSTCGAE</sequence>
<name>A0A482VYY7_ASBVE</name>
<evidence type="ECO:0008006" key="4">
    <source>
        <dbReference type="Google" id="ProtNLM"/>
    </source>
</evidence>
<protein>
    <recommendedName>
        <fullName evidence="4">DDE 3 domain containing protein</fullName>
    </recommendedName>
</protein>
<dbReference type="Proteomes" id="UP000292052">
    <property type="component" value="Unassembled WGS sequence"/>
</dbReference>
<comment type="caution">
    <text evidence="2">The sequence shown here is derived from an EMBL/GenBank/DDBJ whole genome shotgun (WGS) entry which is preliminary data.</text>
</comment>
<proteinExistence type="predicted"/>
<dbReference type="OrthoDB" id="6767312at2759"/>
<feature type="transmembrane region" description="Helical" evidence="1">
    <location>
        <begin position="6"/>
        <end position="29"/>
    </location>
</feature>
<dbReference type="PANTHER" id="PTHR47326:SF1">
    <property type="entry name" value="HTH PSQ-TYPE DOMAIN-CONTAINING PROTEIN"/>
    <property type="match status" value="1"/>
</dbReference>